<gene>
    <name evidence="1" type="ORF">A2782_00445</name>
</gene>
<dbReference type="EMBL" id="MHBW01000030">
    <property type="protein sequence ID" value="OGY08233.1"/>
    <property type="molecule type" value="Genomic_DNA"/>
</dbReference>
<comment type="caution">
    <text evidence="1">The sequence shown here is derived from an EMBL/GenBank/DDBJ whole genome shotgun (WGS) entry which is preliminary data.</text>
</comment>
<name>A0A1G1UYM0_9BACT</name>
<protein>
    <submittedName>
        <fullName evidence="1">Uncharacterized protein</fullName>
    </submittedName>
</protein>
<dbReference type="Proteomes" id="UP000177967">
    <property type="component" value="Unassembled WGS sequence"/>
</dbReference>
<accession>A0A1G1UYM0</accession>
<reference evidence="1 2" key="1">
    <citation type="journal article" date="2016" name="Nat. Commun.">
        <title>Thousands of microbial genomes shed light on interconnected biogeochemical processes in an aquifer system.</title>
        <authorList>
            <person name="Anantharaman K."/>
            <person name="Brown C.T."/>
            <person name="Hug L.A."/>
            <person name="Sharon I."/>
            <person name="Castelle C.J."/>
            <person name="Probst A.J."/>
            <person name="Thomas B.C."/>
            <person name="Singh A."/>
            <person name="Wilkins M.J."/>
            <person name="Karaoz U."/>
            <person name="Brodie E.L."/>
            <person name="Williams K.H."/>
            <person name="Hubbard S.S."/>
            <person name="Banfield J.F."/>
        </authorList>
    </citation>
    <scope>NUCLEOTIDE SEQUENCE [LARGE SCALE GENOMIC DNA]</scope>
</reference>
<dbReference type="AlphaFoldDB" id="A0A1G1UYM0"/>
<proteinExistence type="predicted"/>
<evidence type="ECO:0000313" key="2">
    <source>
        <dbReference type="Proteomes" id="UP000177967"/>
    </source>
</evidence>
<sequence length="69" mass="8033">MRFFTWPARIFASWFVAVLAESYIQAAATARIKEQKAFYGVIATSLALLSRESLFARRMHWGLKYPFEN</sequence>
<evidence type="ECO:0000313" key="1">
    <source>
        <dbReference type="EMBL" id="OGY08233.1"/>
    </source>
</evidence>
<organism evidence="1 2">
    <name type="scientific">Candidatus Blackburnbacteria bacterium RIFCSPHIGHO2_01_FULL_43_15b</name>
    <dbReference type="NCBI Taxonomy" id="1797513"/>
    <lineage>
        <taxon>Bacteria</taxon>
        <taxon>Candidatus Blackburniibacteriota</taxon>
    </lineage>
</organism>